<dbReference type="PRINTS" id="PR00598">
    <property type="entry name" value="HTHMARR"/>
</dbReference>
<sequence>MTSAEPQRNDPRDVLGYLVKQAHLRLTARVDAALAPFGFDRRALGVLRVLIDDEPLSQQTVAGRLGVDPTTMVALIDGLEAAGTVTRTPDPSDRRRNAVALTAAGRDAYRTASAAFTAAEDEFLAPLSTQDAATFRRLLRILISDETATGTRP</sequence>
<dbReference type="Pfam" id="PF12802">
    <property type="entry name" value="MarR_2"/>
    <property type="match status" value="1"/>
</dbReference>
<dbReference type="AlphaFoldDB" id="A0A5B8M7S2"/>
<dbReference type="Proteomes" id="UP000320216">
    <property type="component" value="Chromosome"/>
</dbReference>
<dbReference type="InterPro" id="IPR039422">
    <property type="entry name" value="MarR/SlyA-like"/>
</dbReference>
<dbReference type="GO" id="GO:0006950">
    <property type="term" value="P:response to stress"/>
    <property type="evidence" value="ECO:0007669"/>
    <property type="project" value="TreeGrafter"/>
</dbReference>
<dbReference type="InterPro" id="IPR000835">
    <property type="entry name" value="HTH_MarR-typ"/>
</dbReference>
<dbReference type="KEGG" id="huw:FPZ11_13595"/>
<dbReference type="RefSeq" id="WP_146321686.1">
    <property type="nucleotide sequence ID" value="NZ_CP042305.1"/>
</dbReference>
<dbReference type="SMART" id="SM00347">
    <property type="entry name" value="HTH_MARR"/>
    <property type="match status" value="1"/>
</dbReference>
<protein>
    <submittedName>
        <fullName evidence="2">MarR family transcriptional regulator</fullName>
    </submittedName>
</protein>
<dbReference type="PROSITE" id="PS50995">
    <property type="entry name" value="HTH_MARR_2"/>
    <property type="match status" value="1"/>
</dbReference>
<dbReference type="Gene3D" id="1.10.10.10">
    <property type="entry name" value="Winged helix-like DNA-binding domain superfamily/Winged helix DNA-binding domain"/>
    <property type="match status" value="1"/>
</dbReference>
<proteinExistence type="predicted"/>
<dbReference type="OrthoDB" id="8635520at2"/>
<evidence type="ECO:0000313" key="2">
    <source>
        <dbReference type="EMBL" id="QDZ15652.1"/>
    </source>
</evidence>
<name>A0A5B8M7S2_9MICO</name>
<evidence type="ECO:0000259" key="1">
    <source>
        <dbReference type="PROSITE" id="PS50995"/>
    </source>
</evidence>
<keyword evidence="3" id="KW-1185">Reference proteome</keyword>
<gene>
    <name evidence="2" type="ORF">FPZ11_13595</name>
</gene>
<organism evidence="2 3">
    <name type="scientific">Humibacter ginsenosidimutans</name>
    <dbReference type="NCBI Taxonomy" id="2599293"/>
    <lineage>
        <taxon>Bacteria</taxon>
        <taxon>Bacillati</taxon>
        <taxon>Actinomycetota</taxon>
        <taxon>Actinomycetes</taxon>
        <taxon>Micrococcales</taxon>
        <taxon>Microbacteriaceae</taxon>
        <taxon>Humibacter</taxon>
    </lineage>
</organism>
<dbReference type="InterPro" id="IPR036390">
    <property type="entry name" value="WH_DNA-bd_sf"/>
</dbReference>
<feature type="domain" description="HTH marR-type" evidence="1">
    <location>
        <begin position="12"/>
        <end position="144"/>
    </location>
</feature>
<dbReference type="EMBL" id="CP042305">
    <property type="protein sequence ID" value="QDZ15652.1"/>
    <property type="molecule type" value="Genomic_DNA"/>
</dbReference>
<evidence type="ECO:0000313" key="3">
    <source>
        <dbReference type="Proteomes" id="UP000320216"/>
    </source>
</evidence>
<dbReference type="PANTHER" id="PTHR33164:SF43">
    <property type="entry name" value="HTH-TYPE TRANSCRIPTIONAL REPRESSOR YETL"/>
    <property type="match status" value="1"/>
</dbReference>
<dbReference type="InterPro" id="IPR036388">
    <property type="entry name" value="WH-like_DNA-bd_sf"/>
</dbReference>
<accession>A0A5B8M7S2</accession>
<dbReference type="GO" id="GO:0003700">
    <property type="term" value="F:DNA-binding transcription factor activity"/>
    <property type="evidence" value="ECO:0007669"/>
    <property type="project" value="InterPro"/>
</dbReference>
<reference evidence="2 3" key="1">
    <citation type="submission" date="2019-07" db="EMBL/GenBank/DDBJ databases">
        <title>Full genome sequence of Humibacter sp. WJ7-1.</title>
        <authorList>
            <person name="Im W.-T."/>
        </authorList>
    </citation>
    <scope>NUCLEOTIDE SEQUENCE [LARGE SCALE GENOMIC DNA]</scope>
    <source>
        <strain evidence="2 3">WJ7-1</strain>
    </source>
</reference>
<dbReference type="PANTHER" id="PTHR33164">
    <property type="entry name" value="TRANSCRIPTIONAL REGULATOR, MARR FAMILY"/>
    <property type="match status" value="1"/>
</dbReference>
<dbReference type="SUPFAM" id="SSF46785">
    <property type="entry name" value="Winged helix' DNA-binding domain"/>
    <property type="match status" value="1"/>
</dbReference>